<protein>
    <recommendedName>
        <fullName evidence="1">LUD domain-containing protein</fullName>
    </recommendedName>
</protein>
<dbReference type="InterPro" id="IPR037171">
    <property type="entry name" value="NagB/RpiA_transferase-like"/>
</dbReference>
<keyword evidence="3" id="KW-1185">Reference proteome</keyword>
<sequence length="203" mass="23315">MDFFKKLFHIKTSEEESSVESPQEAEEPITIDQNTPIDERFMLNFKNNGGKFIYCASIEDVFNAFENILLENGWEQQDVFSYEKRLMEKFENFDINFNQNISAAFFLSTCEFLIADTGALLLSSRQMKGRKLNELPANLVIYASTSQIVKNIDEGMSGITARNKQHIPSNITTIKNFDTSKDQDFMSYGSAHKDVYLLLLEDL</sequence>
<dbReference type="Gene3D" id="3.40.50.10420">
    <property type="entry name" value="NagB/RpiA/CoA transferase-like"/>
    <property type="match status" value="1"/>
</dbReference>
<dbReference type="EMBL" id="BAAAFG010000016">
    <property type="protein sequence ID" value="GAA0873160.1"/>
    <property type="molecule type" value="Genomic_DNA"/>
</dbReference>
<name>A0ABN1MJW8_9FLAO</name>
<dbReference type="RefSeq" id="WP_343767781.1">
    <property type="nucleotide sequence ID" value="NZ_BAAAFG010000016.1"/>
</dbReference>
<organism evidence="2 3">
    <name type="scientific">Gangjinia marincola</name>
    <dbReference type="NCBI Taxonomy" id="578463"/>
    <lineage>
        <taxon>Bacteria</taxon>
        <taxon>Pseudomonadati</taxon>
        <taxon>Bacteroidota</taxon>
        <taxon>Flavobacteriia</taxon>
        <taxon>Flavobacteriales</taxon>
        <taxon>Flavobacteriaceae</taxon>
        <taxon>Gangjinia</taxon>
    </lineage>
</organism>
<dbReference type="InterPro" id="IPR024185">
    <property type="entry name" value="FTHF_cligase-like_sf"/>
</dbReference>
<gene>
    <name evidence="2" type="ORF">GCM10009117_23070</name>
</gene>
<reference evidence="2 3" key="1">
    <citation type="journal article" date="2019" name="Int. J. Syst. Evol. Microbiol.">
        <title>The Global Catalogue of Microorganisms (GCM) 10K type strain sequencing project: providing services to taxonomists for standard genome sequencing and annotation.</title>
        <authorList>
            <consortium name="The Broad Institute Genomics Platform"/>
            <consortium name="The Broad Institute Genome Sequencing Center for Infectious Disease"/>
            <person name="Wu L."/>
            <person name="Ma J."/>
        </authorList>
    </citation>
    <scope>NUCLEOTIDE SEQUENCE [LARGE SCALE GENOMIC DNA]</scope>
    <source>
        <strain evidence="2 3">JCM 16082</strain>
    </source>
</reference>
<accession>A0ABN1MJW8</accession>
<comment type="caution">
    <text evidence="2">The sequence shown here is derived from an EMBL/GenBank/DDBJ whole genome shotgun (WGS) entry which is preliminary data.</text>
</comment>
<dbReference type="Pfam" id="PF02589">
    <property type="entry name" value="LUD_dom"/>
    <property type="match status" value="1"/>
</dbReference>
<evidence type="ECO:0000259" key="1">
    <source>
        <dbReference type="Pfam" id="PF02589"/>
    </source>
</evidence>
<dbReference type="Proteomes" id="UP001500507">
    <property type="component" value="Unassembled WGS sequence"/>
</dbReference>
<evidence type="ECO:0000313" key="3">
    <source>
        <dbReference type="Proteomes" id="UP001500507"/>
    </source>
</evidence>
<dbReference type="InterPro" id="IPR003741">
    <property type="entry name" value="LUD_dom"/>
</dbReference>
<proteinExistence type="predicted"/>
<dbReference type="SUPFAM" id="SSF100950">
    <property type="entry name" value="NagB/RpiA/CoA transferase-like"/>
    <property type="match status" value="1"/>
</dbReference>
<feature type="domain" description="LUD" evidence="1">
    <location>
        <begin position="39"/>
        <end position="195"/>
    </location>
</feature>
<evidence type="ECO:0000313" key="2">
    <source>
        <dbReference type="EMBL" id="GAA0873160.1"/>
    </source>
</evidence>